<reference evidence="4" key="1">
    <citation type="submission" date="2016-10" db="EMBL/GenBank/DDBJ databases">
        <authorList>
            <person name="Varghese N."/>
            <person name="Submissions S."/>
        </authorList>
    </citation>
    <scope>NUCLEOTIDE SEQUENCE [LARGE SCALE GENOMIC DNA]</scope>
    <source>
        <strain evidence="4">DSM 26382</strain>
    </source>
</reference>
<proteinExistence type="predicted"/>
<dbReference type="RefSeq" id="WP_017677290.1">
    <property type="nucleotide sequence ID" value="NZ_FMZQ01000003.1"/>
</dbReference>
<dbReference type="InterPro" id="IPR010839">
    <property type="entry name" value="AtuA_N"/>
</dbReference>
<accession>A0A1G6LKX6</accession>
<evidence type="ECO:0000313" key="3">
    <source>
        <dbReference type="EMBL" id="SDC43893.1"/>
    </source>
</evidence>
<protein>
    <submittedName>
        <fullName evidence="3">Uncharacterized protein</fullName>
    </submittedName>
</protein>
<evidence type="ECO:0000259" key="1">
    <source>
        <dbReference type="Pfam" id="PF07287"/>
    </source>
</evidence>
<dbReference type="AlphaFoldDB" id="A0A1G6LKX6"/>
<feature type="domain" description="Acyclic terpene utilisation N-terminal" evidence="1">
    <location>
        <begin position="5"/>
        <end position="446"/>
    </location>
</feature>
<sequence>MNKTVRIGCASAFWGDTSTAAAQLVQGAELDYLVFDYLAEITMSIMAGARMKKPDDGYARDFVEVLAPLLGNIATKKIRVISNAGGVNPMACAAALSAACEQAGVQLKIAVLHGDNLQPKLGELVKAGTREMFTGAPLPPFCVSVNAYLGAPGIVAALEQGADIVITGRVVDSAVVSAALVHEFGWSWSDYDKLAQAALAGHIIECGAQCTGGNFTDWRDVPDYEHIGFPIVEVEDDGRFVVTKPEGSGGLVTPFTVGEQMLYEIGDPRAYLLPDVVCDFTQVALSQVGDHRVQLQGARGLPPTGQYKVSATHPDGFRCTASCVLAGIDAVAKAERVSQAIINKTEEMFAERGWGRYQEVSVELLGSEATYGAHARRQDSRELVVKIAVRHAKKEALILFSREIAQAATGMAPGLTGIVGGRPTVYPVIRLLSFLVDKSACALEVEIGGERQPVTLPQVDAFNPERLHAPAALPVPMGEADASVPLIRLAVARSGDKGNHSNIGVMARQPEYLAWIAAALTPEAVAKWMAHTLDAEQGRVSRWYLPGSHSLNFLLENALGGGGVASLRIDPQGKAFAQQLLEFPVPVPRALAETLTGAHGAPYTRP</sequence>
<feature type="domain" description="AtuA-like ferredoxin-fold" evidence="2">
    <location>
        <begin position="484"/>
        <end position="585"/>
    </location>
</feature>
<gene>
    <name evidence="3" type="ORF">SAMN05216576_10356</name>
</gene>
<organism evidence="3 4">
    <name type="scientific">Ectopseudomonas chengduensis</name>
    <dbReference type="NCBI Taxonomy" id="489632"/>
    <lineage>
        <taxon>Bacteria</taxon>
        <taxon>Pseudomonadati</taxon>
        <taxon>Pseudomonadota</taxon>
        <taxon>Gammaproteobacteria</taxon>
        <taxon>Pseudomonadales</taxon>
        <taxon>Pseudomonadaceae</taxon>
        <taxon>Ectopseudomonas</taxon>
    </lineage>
</organism>
<dbReference type="Proteomes" id="UP000199467">
    <property type="component" value="Unassembled WGS sequence"/>
</dbReference>
<dbReference type="EMBL" id="FMZQ01000003">
    <property type="protein sequence ID" value="SDC43893.1"/>
    <property type="molecule type" value="Genomic_DNA"/>
</dbReference>
<evidence type="ECO:0000313" key="4">
    <source>
        <dbReference type="Proteomes" id="UP000199467"/>
    </source>
</evidence>
<evidence type="ECO:0000259" key="2">
    <source>
        <dbReference type="Pfam" id="PF23544"/>
    </source>
</evidence>
<dbReference type="InterPro" id="IPR056362">
    <property type="entry name" value="AtuA-like_ferredoxin_dom"/>
</dbReference>
<dbReference type="Pfam" id="PF07287">
    <property type="entry name" value="AtuA"/>
    <property type="match status" value="1"/>
</dbReference>
<dbReference type="Pfam" id="PF23544">
    <property type="entry name" value="AtuA_ferredoxin"/>
    <property type="match status" value="1"/>
</dbReference>
<dbReference type="PANTHER" id="PTHR47708:SF2">
    <property type="entry name" value="SI:CH73-132F6.5"/>
    <property type="match status" value="1"/>
</dbReference>
<keyword evidence="4" id="KW-1185">Reference proteome</keyword>
<name>A0A1G6LKX6_9GAMM</name>
<dbReference type="PANTHER" id="PTHR47708">
    <property type="match status" value="1"/>
</dbReference>